<proteinExistence type="predicted"/>
<accession>A0AA36HKM6</accession>
<protein>
    <submittedName>
        <fullName evidence="1">Uncharacterized protein</fullName>
    </submittedName>
</protein>
<dbReference type="Proteomes" id="UP001178507">
    <property type="component" value="Unassembled WGS sequence"/>
</dbReference>
<evidence type="ECO:0000313" key="2">
    <source>
        <dbReference type="Proteomes" id="UP001178507"/>
    </source>
</evidence>
<comment type="caution">
    <text evidence="1">The sequence shown here is derived from an EMBL/GenBank/DDBJ whole genome shotgun (WGS) entry which is preliminary data.</text>
</comment>
<reference evidence="1" key="1">
    <citation type="submission" date="2023-08" db="EMBL/GenBank/DDBJ databases">
        <authorList>
            <person name="Chen Y."/>
            <person name="Shah S."/>
            <person name="Dougan E. K."/>
            <person name="Thang M."/>
            <person name="Chan C."/>
        </authorList>
    </citation>
    <scope>NUCLEOTIDE SEQUENCE</scope>
</reference>
<keyword evidence="2" id="KW-1185">Reference proteome</keyword>
<sequence>MYSAPQAMACIRSGQGLATAQIPTGSQFYVQQPRQGTFAEQRYAVPAAPPAPTYIMPAAGVAIYSASAPQVRTISAADEAAQAAERILPTMDDHAFVTNKIKQKDMVFFSKTCPFVQAKQILESLRPPVMDVELVRHASGVGSHGTAASWANPAGLAHALRLLHGAAGLRERKLHRRLPGNLQPAPKRRTYAATPKTRLQISVNLLRLEK</sequence>
<name>A0AA36HKM6_9DINO</name>
<evidence type="ECO:0000313" key="1">
    <source>
        <dbReference type="EMBL" id="CAJ1370300.1"/>
    </source>
</evidence>
<dbReference type="AlphaFoldDB" id="A0AA36HKM6"/>
<dbReference type="EMBL" id="CAUJNA010000007">
    <property type="protein sequence ID" value="CAJ1370300.1"/>
    <property type="molecule type" value="Genomic_DNA"/>
</dbReference>
<gene>
    <name evidence="1" type="ORF">EVOR1521_LOCUS894</name>
</gene>
<organism evidence="1 2">
    <name type="scientific">Effrenium voratum</name>
    <dbReference type="NCBI Taxonomy" id="2562239"/>
    <lineage>
        <taxon>Eukaryota</taxon>
        <taxon>Sar</taxon>
        <taxon>Alveolata</taxon>
        <taxon>Dinophyceae</taxon>
        <taxon>Suessiales</taxon>
        <taxon>Symbiodiniaceae</taxon>
        <taxon>Effrenium</taxon>
    </lineage>
</organism>